<dbReference type="EMBL" id="JABXYJ010000002">
    <property type="protein sequence ID" value="NVO77153.1"/>
    <property type="molecule type" value="Genomic_DNA"/>
</dbReference>
<feature type="compositionally biased region" description="Polar residues" evidence="1">
    <location>
        <begin position="193"/>
        <end position="210"/>
    </location>
</feature>
<dbReference type="RefSeq" id="WP_176802410.1">
    <property type="nucleotide sequence ID" value="NZ_JABXYJ010000002.1"/>
</dbReference>
<dbReference type="AlphaFoldDB" id="A0A850QIC2"/>
<feature type="signal peptide" evidence="2">
    <location>
        <begin position="1"/>
        <end position="22"/>
    </location>
</feature>
<comment type="caution">
    <text evidence="3">The sequence shown here is derived from an EMBL/GenBank/DDBJ whole genome shotgun (WGS) entry which is preliminary data.</text>
</comment>
<accession>A0A850QIC2</accession>
<dbReference type="Proteomes" id="UP000588051">
    <property type="component" value="Unassembled WGS sequence"/>
</dbReference>
<proteinExistence type="predicted"/>
<keyword evidence="4" id="KW-1185">Reference proteome</keyword>
<keyword evidence="2" id="KW-0732">Signal</keyword>
<organism evidence="3 4">
    <name type="scientific">Undibacterium oligocarboniphilum</name>
    <dbReference type="NCBI Taxonomy" id="666702"/>
    <lineage>
        <taxon>Bacteria</taxon>
        <taxon>Pseudomonadati</taxon>
        <taxon>Pseudomonadota</taxon>
        <taxon>Betaproteobacteria</taxon>
        <taxon>Burkholderiales</taxon>
        <taxon>Oxalobacteraceae</taxon>
        <taxon>Undibacterium</taxon>
    </lineage>
</organism>
<evidence type="ECO:0000313" key="4">
    <source>
        <dbReference type="Proteomes" id="UP000588051"/>
    </source>
</evidence>
<sequence length="225" mass="24243">MSRRLLYLPLLLALLCAGCSTTRPQSALQHEEFGESGVFTRSFPGTEQSACEAARRALLSQGYVINDWKPAIIKGRRKYQHDAEVHAEIEFNVVCVANSQGSNSTTVFANAVRDRYSLKKSNTSASIGVSAIGSVSLPFGSTDDALVKVASETIPTGQFYNQFFDLVERYLDVSQIPADTDSSKKEGSPETPAATNANNVSNAKTVSANPEKTDTGTARKNDVAQ</sequence>
<gene>
    <name evidence="3" type="ORF">HV832_04845</name>
</gene>
<dbReference type="InterPro" id="IPR018718">
    <property type="entry name" value="DUF2242"/>
</dbReference>
<name>A0A850QIC2_9BURK</name>
<reference evidence="3 4" key="1">
    <citation type="submission" date="2020-06" db="EMBL/GenBank/DDBJ databases">
        <authorList>
            <person name="Qiu C."/>
            <person name="Liu Z."/>
        </authorList>
    </citation>
    <scope>NUCLEOTIDE SEQUENCE [LARGE SCALE GENOMIC DNA]</scope>
    <source>
        <strain evidence="3 4">EM 1</strain>
    </source>
</reference>
<evidence type="ECO:0000256" key="1">
    <source>
        <dbReference type="SAM" id="MobiDB-lite"/>
    </source>
</evidence>
<evidence type="ECO:0000256" key="2">
    <source>
        <dbReference type="SAM" id="SignalP"/>
    </source>
</evidence>
<feature type="compositionally biased region" description="Basic and acidic residues" evidence="1">
    <location>
        <begin position="211"/>
        <end position="225"/>
    </location>
</feature>
<dbReference type="Pfam" id="PF10001">
    <property type="entry name" value="DUF2242"/>
    <property type="match status" value="1"/>
</dbReference>
<protein>
    <submittedName>
        <fullName evidence="3">DUF2242 domain-containing protein</fullName>
    </submittedName>
</protein>
<feature type="region of interest" description="Disordered" evidence="1">
    <location>
        <begin position="178"/>
        <end position="225"/>
    </location>
</feature>
<evidence type="ECO:0000313" key="3">
    <source>
        <dbReference type="EMBL" id="NVO77153.1"/>
    </source>
</evidence>
<feature type="chain" id="PRO_5032416039" evidence="2">
    <location>
        <begin position="23"/>
        <end position="225"/>
    </location>
</feature>